<evidence type="ECO:0000256" key="6">
    <source>
        <dbReference type="ARBA" id="ARBA00022525"/>
    </source>
</evidence>
<dbReference type="NCBIfam" id="TIGR01431">
    <property type="entry name" value="adm_rel"/>
    <property type="match status" value="1"/>
</dbReference>
<keyword evidence="9" id="KW-0378">Hydrolase</keyword>
<reference evidence="14 15" key="1">
    <citation type="submission" date="2015-08" db="EMBL/GenBank/DDBJ databases">
        <title>Ancestral chromatin configuration constrains chromatin evolution on differentiating sex chromosomes in Drosophila.</title>
        <authorList>
            <person name="Zhou Q."/>
            <person name="Bachtrog D."/>
        </authorList>
    </citation>
    <scope>NUCLEOTIDE SEQUENCE [LARGE SCALE GENOMIC DNA]</scope>
    <source>
        <tissue evidence="14">Whole larvae</tissue>
    </source>
</reference>
<dbReference type="STRING" id="30019.A0A0M3QVS1"/>
<dbReference type="GO" id="GO:0046872">
    <property type="term" value="F:metal ion binding"/>
    <property type="evidence" value="ECO:0007669"/>
    <property type="project" value="UniProtKB-KW"/>
</dbReference>
<evidence type="ECO:0000256" key="11">
    <source>
        <dbReference type="SAM" id="SignalP"/>
    </source>
</evidence>
<evidence type="ECO:0000259" key="13">
    <source>
        <dbReference type="Pfam" id="PF08451"/>
    </source>
</evidence>
<dbReference type="AlphaFoldDB" id="A0A0M3QVS1"/>
<comment type="cofactor">
    <cofactor evidence="1">
        <name>Zn(2+)</name>
        <dbReference type="ChEBI" id="CHEBI:29105"/>
    </cofactor>
</comment>
<comment type="catalytic activity">
    <reaction evidence="10">
        <text>adenosine + H2O + H(+) = inosine + NH4(+)</text>
        <dbReference type="Rhea" id="RHEA:24408"/>
        <dbReference type="ChEBI" id="CHEBI:15377"/>
        <dbReference type="ChEBI" id="CHEBI:15378"/>
        <dbReference type="ChEBI" id="CHEBI:16335"/>
        <dbReference type="ChEBI" id="CHEBI:17596"/>
        <dbReference type="ChEBI" id="CHEBI:28938"/>
        <dbReference type="EC" id="3.5.4.4"/>
    </reaction>
</comment>
<sequence length="509" mass="59148">MVISMMICVFMWLIYLSIEYYACNSEYRFAKMRIRFIERERRRQLGGRMPLSPLEHEVNQQLMAMKLVDEQVWNIWRDYQPRPHFLSKYQINETLMYNLLRAMPKGGLLHVHDAGMFKTDLLCNLTLYSDLWACIGPQGSFEDFRFSKSHPKIPPQDDYFCNWMLMRNFRLQSDDSYEKKLHQSLSLDAHSFMNASHLAQHMKRAHRLIYGLVTYRPIWPTFLMNMLEDFYNDGVNYIELRSSLPVLYDLEGSNFTILDTAFSVITATNIFRSSHTDFIGMKLIYAPVRQYNDSKLNIYLRNAQILKAHFPNFVVGFDLIHFGNECDLPALSTNLQLLHISKEIDFYFHAGESRCVHRTAATEPDENLIDALLLGSKRIGNALNLPLHPEVLKAMRRLNVAAEVCPLSNHYMQYVNDMQQHPAAYLIAAGYPMVIGSDYPYLWNAAPLTDDFYVAFVGIANSGANLRLLKQLALNSFLYSSLHGDEKAHAIAKWRRNWDQWIVSFVSQG</sequence>
<dbReference type="InterPro" id="IPR006330">
    <property type="entry name" value="Ado/ade_deaminase"/>
</dbReference>
<gene>
    <name evidence="14" type="ORF">Dbus_chr3Lg55</name>
</gene>
<keyword evidence="8 11" id="KW-0732">Signal</keyword>
<dbReference type="EC" id="3.5.4.4" evidence="4"/>
<evidence type="ECO:0000256" key="5">
    <source>
        <dbReference type="ARBA" id="ARBA00018099"/>
    </source>
</evidence>
<dbReference type="InterPro" id="IPR001365">
    <property type="entry name" value="A_deaminase_dom"/>
</dbReference>
<dbReference type="EMBL" id="CP012525">
    <property type="protein sequence ID" value="ALC42889.1"/>
    <property type="molecule type" value="Genomic_DNA"/>
</dbReference>
<dbReference type="GO" id="GO:0046103">
    <property type="term" value="P:inosine biosynthetic process"/>
    <property type="evidence" value="ECO:0007669"/>
    <property type="project" value="TreeGrafter"/>
</dbReference>
<protein>
    <recommendedName>
        <fullName evidence="5">Adenosine deaminase</fullName>
        <ecNumber evidence="4">3.5.4.4</ecNumber>
    </recommendedName>
</protein>
<dbReference type="PANTHER" id="PTHR11409">
    <property type="entry name" value="ADENOSINE DEAMINASE"/>
    <property type="match status" value="1"/>
</dbReference>
<dbReference type="GO" id="GO:0005615">
    <property type="term" value="C:extracellular space"/>
    <property type="evidence" value="ECO:0007669"/>
    <property type="project" value="InterPro"/>
</dbReference>
<dbReference type="Pfam" id="PF08451">
    <property type="entry name" value="A_deaminase_N"/>
    <property type="match status" value="1"/>
</dbReference>
<dbReference type="GO" id="GO:0004000">
    <property type="term" value="F:adenosine deaminase activity"/>
    <property type="evidence" value="ECO:0007669"/>
    <property type="project" value="InterPro"/>
</dbReference>
<evidence type="ECO:0000313" key="15">
    <source>
        <dbReference type="Proteomes" id="UP000494163"/>
    </source>
</evidence>
<feature type="chain" id="PRO_5005788029" description="Adenosine deaminase" evidence="11">
    <location>
        <begin position="23"/>
        <end position="509"/>
    </location>
</feature>
<organism evidence="14 15">
    <name type="scientific">Drosophila busckii</name>
    <name type="common">Fruit fly</name>
    <dbReference type="NCBI Taxonomy" id="30019"/>
    <lineage>
        <taxon>Eukaryota</taxon>
        <taxon>Metazoa</taxon>
        <taxon>Ecdysozoa</taxon>
        <taxon>Arthropoda</taxon>
        <taxon>Hexapoda</taxon>
        <taxon>Insecta</taxon>
        <taxon>Pterygota</taxon>
        <taxon>Neoptera</taxon>
        <taxon>Endopterygota</taxon>
        <taxon>Diptera</taxon>
        <taxon>Brachycera</taxon>
        <taxon>Muscomorpha</taxon>
        <taxon>Ephydroidea</taxon>
        <taxon>Drosophilidae</taxon>
        <taxon>Drosophila</taxon>
    </lineage>
</organism>
<evidence type="ECO:0000259" key="12">
    <source>
        <dbReference type="Pfam" id="PF00962"/>
    </source>
</evidence>
<evidence type="ECO:0000256" key="7">
    <source>
        <dbReference type="ARBA" id="ARBA00022723"/>
    </source>
</evidence>
<keyword evidence="7" id="KW-0479">Metal-binding</keyword>
<name>A0A0M3QVS1_DROBS</name>
<comment type="subcellular location">
    <subcellularLocation>
        <location evidence="2">Secreted</location>
    </subcellularLocation>
</comment>
<dbReference type="SMR" id="A0A0M3QVS1"/>
<evidence type="ECO:0000256" key="2">
    <source>
        <dbReference type="ARBA" id="ARBA00004613"/>
    </source>
</evidence>
<dbReference type="GO" id="GO:0006154">
    <property type="term" value="P:adenosine catabolic process"/>
    <property type="evidence" value="ECO:0007669"/>
    <property type="project" value="InterPro"/>
</dbReference>
<evidence type="ECO:0000313" key="14">
    <source>
        <dbReference type="EMBL" id="ALC42889.1"/>
    </source>
</evidence>
<keyword evidence="6" id="KW-0964">Secreted</keyword>
<feature type="domain" description="Adenosine/AMP deaminase N-terminal" evidence="13">
    <location>
        <begin position="9"/>
        <end position="100"/>
    </location>
</feature>
<dbReference type="InterPro" id="IPR013659">
    <property type="entry name" value="A_deaminase_N"/>
</dbReference>
<feature type="signal peptide" evidence="11">
    <location>
        <begin position="1"/>
        <end position="22"/>
    </location>
</feature>
<proteinExistence type="inferred from homology"/>
<comment type="similarity">
    <text evidence="3">Belongs to the metallo-dependent hydrolases superfamily. Adenosine and AMP deaminases family. ADGF subfamily.</text>
</comment>
<dbReference type="PANTHER" id="PTHR11409:SF39">
    <property type="entry name" value="ADENOSINE DEAMINASE 2"/>
    <property type="match status" value="1"/>
</dbReference>
<dbReference type="InterPro" id="IPR032466">
    <property type="entry name" value="Metal_Hydrolase"/>
</dbReference>
<evidence type="ECO:0000256" key="9">
    <source>
        <dbReference type="ARBA" id="ARBA00022801"/>
    </source>
</evidence>
<dbReference type="Pfam" id="PF00962">
    <property type="entry name" value="A_deaminase"/>
    <property type="match status" value="1"/>
</dbReference>
<evidence type="ECO:0000256" key="8">
    <source>
        <dbReference type="ARBA" id="ARBA00022729"/>
    </source>
</evidence>
<feature type="domain" description="Adenosine deaminase" evidence="12">
    <location>
        <begin position="225"/>
        <end position="489"/>
    </location>
</feature>
<dbReference type="Gene3D" id="3.20.20.140">
    <property type="entry name" value="Metal-dependent hydrolases"/>
    <property type="match status" value="1"/>
</dbReference>
<evidence type="ECO:0000256" key="3">
    <source>
        <dbReference type="ARBA" id="ARBA00006083"/>
    </source>
</evidence>
<dbReference type="OMA" id="IWSDYQP"/>
<dbReference type="OrthoDB" id="7202371at2759"/>
<keyword evidence="15" id="KW-1185">Reference proteome</keyword>
<dbReference type="SUPFAM" id="SSF51556">
    <property type="entry name" value="Metallo-dependent hydrolases"/>
    <property type="match status" value="1"/>
</dbReference>
<evidence type="ECO:0000256" key="10">
    <source>
        <dbReference type="ARBA" id="ARBA00047764"/>
    </source>
</evidence>
<dbReference type="FunFam" id="3.20.20.140:FF:000017">
    <property type="entry name" value="Adenosine deaminase 2"/>
    <property type="match status" value="1"/>
</dbReference>
<evidence type="ECO:0000256" key="1">
    <source>
        <dbReference type="ARBA" id="ARBA00001947"/>
    </source>
</evidence>
<evidence type="ECO:0000256" key="4">
    <source>
        <dbReference type="ARBA" id="ARBA00012784"/>
    </source>
</evidence>
<dbReference type="InterPro" id="IPR006331">
    <property type="entry name" value="ADGF"/>
</dbReference>
<accession>A0A0M3QVS1</accession>
<dbReference type="Proteomes" id="UP000494163">
    <property type="component" value="Chromosome 3L"/>
</dbReference>